<feature type="non-terminal residue" evidence="6">
    <location>
        <position position="166"/>
    </location>
</feature>
<dbReference type="EMBL" id="KF119715">
    <property type="protein sequence ID" value="AIA86983.1"/>
    <property type="molecule type" value="Genomic_DNA"/>
</dbReference>
<dbReference type="Gene3D" id="3.20.20.80">
    <property type="entry name" value="Glycosidases"/>
    <property type="match status" value="1"/>
</dbReference>
<dbReference type="AlphaFoldDB" id="A0A060BRH5"/>
<comment type="catalytic activity">
    <reaction evidence="1">
        <text>Endohydrolysis of (1-&gt;4)-beta-D-glucosidic linkages in cellulose, lichenin and cereal beta-D-glucans.</text>
        <dbReference type="EC" id="3.2.1.4"/>
    </reaction>
</comment>
<dbReference type="GO" id="GO:0030245">
    <property type="term" value="P:cellulose catabolic process"/>
    <property type="evidence" value="ECO:0007669"/>
    <property type="project" value="UniProtKB-KW"/>
</dbReference>
<keyword evidence="5" id="KW-0624">Polysaccharide degradation</keyword>
<proteinExistence type="predicted"/>
<dbReference type="GO" id="GO:0008810">
    <property type="term" value="F:cellulase activity"/>
    <property type="evidence" value="ECO:0007669"/>
    <property type="project" value="UniProtKB-EC"/>
</dbReference>
<reference evidence="6" key="1">
    <citation type="journal article" date="2013" name="Environ. Microbiol.">
        <title>Seasonally variable intestinal metagenomes of the red palm weevil (Rhynchophorus ferrugineus).</title>
        <authorList>
            <person name="Jia S."/>
            <person name="Zhang X."/>
            <person name="Zhang G."/>
            <person name="Yin A."/>
            <person name="Zhang S."/>
            <person name="Li F."/>
            <person name="Wang L."/>
            <person name="Zhao D."/>
            <person name="Yun Q."/>
            <person name="Tala"/>
            <person name="Wang J."/>
            <person name="Sun G."/>
            <person name="Baabdullah M."/>
            <person name="Yu X."/>
            <person name="Hu S."/>
            <person name="Al-Mssallem I.S."/>
            <person name="Yu J."/>
        </authorList>
    </citation>
    <scope>NUCLEOTIDE SEQUENCE</scope>
</reference>
<evidence type="ECO:0000256" key="1">
    <source>
        <dbReference type="ARBA" id="ARBA00000966"/>
    </source>
</evidence>
<dbReference type="InterPro" id="IPR017853">
    <property type="entry name" value="GH"/>
</dbReference>
<protein>
    <recommendedName>
        <fullName evidence="2">cellulase</fullName>
        <ecNumber evidence="2">3.2.1.4</ecNumber>
    </recommendedName>
</protein>
<dbReference type="PANTHER" id="PTHR35923">
    <property type="entry name" value="MAJOR EXTRACELLULAR ENDOGLUCANASE"/>
    <property type="match status" value="1"/>
</dbReference>
<evidence type="ECO:0000313" key="6">
    <source>
        <dbReference type="EMBL" id="AIA86983.1"/>
    </source>
</evidence>
<evidence type="ECO:0000256" key="3">
    <source>
        <dbReference type="ARBA" id="ARBA00023001"/>
    </source>
</evidence>
<dbReference type="Gene3D" id="2.60.40.10">
    <property type="entry name" value="Immunoglobulins"/>
    <property type="match status" value="1"/>
</dbReference>
<organism evidence="6">
    <name type="scientific">uncultured Streptomyces sp</name>
    <dbReference type="NCBI Taxonomy" id="174707"/>
    <lineage>
        <taxon>Bacteria</taxon>
        <taxon>Bacillati</taxon>
        <taxon>Actinomycetota</taxon>
        <taxon>Actinomycetes</taxon>
        <taxon>Kitasatosporales</taxon>
        <taxon>Streptomycetaceae</taxon>
        <taxon>Streptomyces</taxon>
        <taxon>environmental samples</taxon>
    </lineage>
</organism>
<sequence>LTSLAIALTGSALSYTTTCGTSLATGATCSISVTYTPVTEGAATTGTLKVTTSAGSKTATITGSAAEADATFTISVSDAVVGDEEDDGGTGETLAGFVTNGSGLYKDGELFRIMAVNWFGAENTVYVPHGLWSISYKVLIDQMAGMGFNTIRLPFSGDTAGGTVTT</sequence>
<accession>A0A060BRH5</accession>
<evidence type="ECO:0000256" key="4">
    <source>
        <dbReference type="ARBA" id="ARBA00023277"/>
    </source>
</evidence>
<evidence type="ECO:0000256" key="2">
    <source>
        <dbReference type="ARBA" id="ARBA00012601"/>
    </source>
</evidence>
<evidence type="ECO:0000256" key="5">
    <source>
        <dbReference type="ARBA" id="ARBA00023326"/>
    </source>
</evidence>
<name>A0A060BRH5_9ACTN</name>
<keyword evidence="4" id="KW-0119">Carbohydrate metabolism</keyword>
<keyword evidence="3" id="KW-0136">Cellulose degradation</keyword>
<dbReference type="PANTHER" id="PTHR35923:SF2">
    <property type="entry name" value="ENDOGLUCANASE"/>
    <property type="match status" value="1"/>
</dbReference>
<dbReference type="EC" id="3.2.1.4" evidence="2"/>
<dbReference type="InterPro" id="IPR013783">
    <property type="entry name" value="Ig-like_fold"/>
</dbReference>
<feature type="non-terminal residue" evidence="6">
    <location>
        <position position="1"/>
    </location>
</feature>
<dbReference type="SUPFAM" id="SSF51445">
    <property type="entry name" value="(Trans)glycosidases"/>
    <property type="match status" value="1"/>
</dbReference>